<dbReference type="InterPro" id="IPR019519">
    <property type="entry name" value="Elp5"/>
</dbReference>
<feature type="compositionally biased region" description="Acidic residues" evidence="9">
    <location>
        <begin position="352"/>
        <end position="368"/>
    </location>
</feature>
<dbReference type="EMBL" id="GL377302">
    <property type="protein sequence ID" value="EFJ02453.1"/>
    <property type="molecule type" value="Genomic_DNA"/>
</dbReference>
<dbReference type="OMA" id="LFCFLYP"/>
<dbReference type="HOGENOM" id="CLU_069162_0_0_1"/>
<evidence type="ECO:0000256" key="9">
    <source>
        <dbReference type="SAM" id="MobiDB-lite"/>
    </source>
</evidence>
<comment type="similarity">
    <text evidence="4">Belongs to the ELP5 family.</text>
</comment>
<dbReference type="STRING" id="578458.D8PQU3"/>
<organism evidence="11">
    <name type="scientific">Schizophyllum commune (strain H4-8 / FGSC 9210)</name>
    <name type="common">Split gill fungus</name>
    <dbReference type="NCBI Taxonomy" id="578458"/>
    <lineage>
        <taxon>Eukaryota</taxon>
        <taxon>Fungi</taxon>
        <taxon>Dikarya</taxon>
        <taxon>Basidiomycota</taxon>
        <taxon>Agaricomycotina</taxon>
        <taxon>Agaricomycetes</taxon>
        <taxon>Agaricomycetidae</taxon>
        <taxon>Agaricales</taxon>
        <taxon>Schizophyllaceae</taxon>
        <taxon>Schizophyllum</taxon>
    </lineage>
</organism>
<dbReference type="InParanoid" id="D8PQU3"/>
<evidence type="ECO:0000256" key="7">
    <source>
        <dbReference type="ARBA" id="ARBA00022694"/>
    </source>
</evidence>
<dbReference type="UniPathway" id="UPA00988"/>
<dbReference type="VEuPathDB" id="FungiDB:SCHCODRAFT_02611154"/>
<dbReference type="eggNOG" id="ENOG502S7FU">
    <property type="taxonomic scope" value="Eukaryota"/>
</dbReference>
<evidence type="ECO:0000256" key="5">
    <source>
        <dbReference type="ARBA" id="ARBA00020264"/>
    </source>
</evidence>
<evidence type="ECO:0000256" key="2">
    <source>
        <dbReference type="ARBA" id="ARBA00004496"/>
    </source>
</evidence>
<proteinExistence type="inferred from homology"/>
<comment type="pathway">
    <text evidence="3">tRNA modification; 5-methoxycarbonylmethyl-2-thiouridine-tRNA biosynthesis.</text>
</comment>
<keyword evidence="6" id="KW-0963">Cytoplasm</keyword>
<protein>
    <recommendedName>
        <fullName evidence="5">Elongator complex protein 5</fullName>
    </recommendedName>
</protein>
<dbReference type="Proteomes" id="UP000007431">
    <property type="component" value="Unassembled WGS sequence"/>
</dbReference>
<keyword evidence="7" id="KW-0819">tRNA processing</keyword>
<evidence type="ECO:0000313" key="11">
    <source>
        <dbReference type="Proteomes" id="UP000007431"/>
    </source>
</evidence>
<dbReference type="GO" id="GO:0000049">
    <property type="term" value="F:tRNA binding"/>
    <property type="evidence" value="ECO:0007669"/>
    <property type="project" value="TreeGrafter"/>
</dbReference>
<evidence type="ECO:0000256" key="6">
    <source>
        <dbReference type="ARBA" id="ARBA00022490"/>
    </source>
</evidence>
<dbReference type="Pfam" id="PF10483">
    <property type="entry name" value="Elong_Iki1"/>
    <property type="match status" value="1"/>
</dbReference>
<accession>D8PQU3</accession>
<comment type="subcellular location">
    <subcellularLocation>
        <location evidence="2">Cytoplasm</location>
    </subcellularLocation>
    <subcellularLocation>
        <location evidence="1">Nucleus</location>
    </subcellularLocation>
</comment>
<keyword evidence="11" id="KW-1185">Reference proteome</keyword>
<sequence>MASLLLPTILAPGKSQPPLILLQSTPHASALPLLRAILRPAQSKGSLKSSAKRKTIVFCLLHSPSALLSDASMDEDIEMHDLLDNIPGYGDYKDAREAIKAALHDTRPTTLVIDSIETLLGDNGSVSSTSSFLMELVKKSALSNGGKPADGISGACTDAAAELTLVLHTTESSASPLISSLLHMSLPHLKNVVHVLAHSPGLVAHIAAEYGTPPPPVGGEERFWGVWLPVSARQSTIDLATEVDDIAEDEIIVEILSRSAARRRVVERRLEGWSEGAPRELVQLRSLRRILRGKSKAPEEAPTSGLPPDMDVSFNLALSEAHQQARAQVPLPYAHEGQLQTSSTGAILYDPDSADDIDDDDPDEDLDI</sequence>
<name>D8PQU3_SCHCM</name>
<dbReference type="PANTHER" id="PTHR15641">
    <property type="entry name" value="ELONGATOR COMPLEX PROTEIN 5"/>
    <property type="match status" value="1"/>
</dbReference>
<dbReference type="GO" id="GO:0002098">
    <property type="term" value="P:tRNA wobble uridine modification"/>
    <property type="evidence" value="ECO:0007669"/>
    <property type="project" value="InterPro"/>
</dbReference>
<dbReference type="GO" id="GO:0005829">
    <property type="term" value="C:cytosol"/>
    <property type="evidence" value="ECO:0007669"/>
    <property type="project" value="TreeGrafter"/>
</dbReference>
<dbReference type="GO" id="GO:0033588">
    <property type="term" value="C:elongator holoenzyme complex"/>
    <property type="evidence" value="ECO:0007669"/>
    <property type="project" value="InterPro"/>
</dbReference>
<keyword evidence="8" id="KW-0539">Nucleus</keyword>
<evidence type="ECO:0000313" key="10">
    <source>
        <dbReference type="EMBL" id="EFJ02453.1"/>
    </source>
</evidence>
<feature type="region of interest" description="Disordered" evidence="9">
    <location>
        <begin position="342"/>
        <end position="368"/>
    </location>
</feature>
<dbReference type="AlphaFoldDB" id="D8PQU3"/>
<evidence type="ECO:0000256" key="1">
    <source>
        <dbReference type="ARBA" id="ARBA00004123"/>
    </source>
</evidence>
<gene>
    <name evidence="10" type="ORF">SCHCODRAFT_104084</name>
</gene>
<reference evidence="10 11" key="1">
    <citation type="journal article" date="2010" name="Nat. Biotechnol.">
        <title>Genome sequence of the model mushroom Schizophyllum commune.</title>
        <authorList>
            <person name="Ohm R.A."/>
            <person name="de Jong J.F."/>
            <person name="Lugones L.G."/>
            <person name="Aerts A."/>
            <person name="Kothe E."/>
            <person name="Stajich J.E."/>
            <person name="de Vries R.P."/>
            <person name="Record E."/>
            <person name="Levasseur A."/>
            <person name="Baker S.E."/>
            <person name="Bartholomew K.A."/>
            <person name="Coutinho P.M."/>
            <person name="Erdmann S."/>
            <person name="Fowler T.J."/>
            <person name="Gathman A.C."/>
            <person name="Lombard V."/>
            <person name="Henrissat B."/>
            <person name="Knabe N."/>
            <person name="Kuees U."/>
            <person name="Lilly W.W."/>
            <person name="Lindquist E."/>
            <person name="Lucas S."/>
            <person name="Magnuson J.K."/>
            <person name="Piumi F."/>
            <person name="Raudaskoski M."/>
            <person name="Salamov A."/>
            <person name="Schmutz J."/>
            <person name="Schwarze F.W.M.R."/>
            <person name="vanKuyk P.A."/>
            <person name="Horton J.S."/>
            <person name="Grigoriev I.V."/>
            <person name="Woesten H.A.B."/>
        </authorList>
    </citation>
    <scope>NUCLEOTIDE SEQUENCE [LARGE SCALE GENOMIC DNA]</scope>
    <source>
        <strain evidence="11">H4-8 / FGSC 9210</strain>
    </source>
</reference>
<feature type="non-terminal residue" evidence="10">
    <location>
        <position position="368"/>
    </location>
</feature>
<evidence type="ECO:0000256" key="4">
    <source>
        <dbReference type="ARBA" id="ARBA00009567"/>
    </source>
</evidence>
<dbReference type="PANTHER" id="PTHR15641:SF1">
    <property type="entry name" value="ELONGATOR COMPLEX PROTEIN 5"/>
    <property type="match status" value="1"/>
</dbReference>
<evidence type="ECO:0000256" key="3">
    <source>
        <dbReference type="ARBA" id="ARBA00005043"/>
    </source>
</evidence>
<dbReference type="GO" id="GO:0005634">
    <property type="term" value="C:nucleus"/>
    <property type="evidence" value="ECO:0007669"/>
    <property type="project" value="UniProtKB-SubCell"/>
</dbReference>
<evidence type="ECO:0000256" key="8">
    <source>
        <dbReference type="ARBA" id="ARBA00023242"/>
    </source>
</evidence>